<evidence type="ECO:0000259" key="15">
    <source>
        <dbReference type="Pfam" id="PF00391"/>
    </source>
</evidence>
<dbReference type="NCBIfam" id="TIGR01418">
    <property type="entry name" value="PEP_synth"/>
    <property type="match status" value="1"/>
</dbReference>
<dbReference type="KEGG" id="ncon:LC1Nh_0232"/>
<evidence type="ECO:0000259" key="17">
    <source>
        <dbReference type="Pfam" id="PF02896"/>
    </source>
</evidence>
<dbReference type="PROSITE" id="PS00742">
    <property type="entry name" value="PEP_ENZYMES_2"/>
    <property type="match status" value="1"/>
</dbReference>
<keyword evidence="18" id="KW-0670">Pyruvate</keyword>
<keyword evidence="10" id="KW-0067">ATP-binding</keyword>
<dbReference type="InterPro" id="IPR018274">
    <property type="entry name" value="PEP_util_AS"/>
</dbReference>
<dbReference type="Pfam" id="PF10771">
    <property type="entry name" value="DUF2582"/>
    <property type="match status" value="1"/>
</dbReference>
<dbReference type="Pfam" id="PF00391">
    <property type="entry name" value="PEP-utilizers"/>
    <property type="match status" value="1"/>
</dbReference>
<keyword evidence="11" id="KW-0460">Magnesium</keyword>
<dbReference type="InterPro" id="IPR036637">
    <property type="entry name" value="Phosphohistidine_dom_sf"/>
</dbReference>
<dbReference type="InterPro" id="IPR000121">
    <property type="entry name" value="PEP_util_C"/>
</dbReference>
<dbReference type="SUPFAM" id="SSF51621">
    <property type="entry name" value="Phosphoenolpyruvate/pyruvate domain"/>
    <property type="match status" value="1"/>
</dbReference>
<dbReference type="InterPro" id="IPR002192">
    <property type="entry name" value="PPDK_AMP/ATP-bd"/>
</dbReference>
<dbReference type="Gene3D" id="1.10.10.10">
    <property type="entry name" value="Winged helix-like DNA-binding domain superfamily/Winged helix DNA-binding domain"/>
    <property type="match status" value="1"/>
</dbReference>
<feature type="domain" description="Pyruvate phosphate dikinase AMP/ATP-binding" evidence="16">
    <location>
        <begin position="59"/>
        <end position="385"/>
    </location>
</feature>
<proteinExistence type="inferred from homology"/>
<evidence type="ECO:0000256" key="3">
    <source>
        <dbReference type="ARBA" id="ARBA00004742"/>
    </source>
</evidence>
<dbReference type="SUPFAM" id="SSF56059">
    <property type="entry name" value="Glutathione synthetase ATP-binding domain-like"/>
    <property type="match status" value="1"/>
</dbReference>
<dbReference type="InterPro" id="IPR036388">
    <property type="entry name" value="WH-like_DNA-bd_sf"/>
</dbReference>
<dbReference type="GO" id="GO:0046872">
    <property type="term" value="F:metal ion binding"/>
    <property type="evidence" value="ECO:0007669"/>
    <property type="project" value="UniProtKB-KW"/>
</dbReference>
<reference evidence="19" key="1">
    <citation type="submission" date="2019-05" db="EMBL/GenBank/DDBJ databases">
        <title>Candidatus Nanohalobium constans, a novel model system to study the DPANN nano-sized archaea: genomic and physiological characterization of a nanoarchaeon co-cultured with its chitinotrophic host.</title>
        <authorList>
            <person name="La Cono V."/>
            <person name="Arcadi E."/>
            <person name="Crisafi F."/>
            <person name="Denaro R."/>
            <person name="La Spada G."/>
            <person name="Messina E."/>
            <person name="Smedile F."/>
            <person name="Toshchakov S.V."/>
            <person name="Shevchenko M.A."/>
            <person name="Golyshin P.N."/>
            <person name="Golyshina O.V."/>
            <person name="Ferrer M."/>
            <person name="Rohde M."/>
            <person name="Mushegian A."/>
            <person name="Sorokin D.Y."/>
            <person name="Giuliano L."/>
            <person name="Yakimov M.M."/>
        </authorList>
    </citation>
    <scope>NUCLEOTIDE SEQUENCE [LARGE SCALE GENOMIC DNA]</scope>
    <source>
        <strain evidence="19">LC1Nh</strain>
    </source>
</reference>
<evidence type="ECO:0000256" key="12">
    <source>
        <dbReference type="ARBA" id="ARBA00033470"/>
    </source>
</evidence>
<keyword evidence="19" id="KW-1185">Reference proteome</keyword>
<dbReference type="FunFam" id="3.30.1490.20:FF:000010">
    <property type="entry name" value="Phosphoenolpyruvate synthase"/>
    <property type="match status" value="1"/>
</dbReference>
<dbReference type="PANTHER" id="PTHR43030:SF1">
    <property type="entry name" value="PHOSPHOENOLPYRUVATE SYNTHASE"/>
    <property type="match status" value="1"/>
</dbReference>
<dbReference type="InterPro" id="IPR013815">
    <property type="entry name" value="ATP_grasp_subdomain_1"/>
</dbReference>
<feature type="domain" description="PEP-utilising enzyme C-terminal" evidence="17">
    <location>
        <begin position="515"/>
        <end position="793"/>
    </location>
</feature>
<evidence type="ECO:0000256" key="13">
    <source>
        <dbReference type="ARBA" id="ARBA00047700"/>
    </source>
</evidence>
<keyword evidence="7" id="KW-0479">Metal-binding</keyword>
<dbReference type="Pfam" id="PF02896">
    <property type="entry name" value="PEP-utilizers_C"/>
    <property type="match status" value="1"/>
</dbReference>
<comment type="catalytic activity">
    <reaction evidence="13">
        <text>pyruvate + ATP + H2O = phosphoenolpyruvate + AMP + phosphate + 2 H(+)</text>
        <dbReference type="Rhea" id="RHEA:11364"/>
        <dbReference type="ChEBI" id="CHEBI:15361"/>
        <dbReference type="ChEBI" id="CHEBI:15377"/>
        <dbReference type="ChEBI" id="CHEBI:15378"/>
        <dbReference type="ChEBI" id="CHEBI:30616"/>
        <dbReference type="ChEBI" id="CHEBI:43474"/>
        <dbReference type="ChEBI" id="CHEBI:58702"/>
        <dbReference type="ChEBI" id="CHEBI:456215"/>
        <dbReference type="EC" id="2.7.9.2"/>
    </reaction>
</comment>
<dbReference type="InterPro" id="IPR008279">
    <property type="entry name" value="PEP-util_enz_mobile_dom"/>
</dbReference>
<comment type="cofactor">
    <cofactor evidence="1">
        <name>Mg(2+)</name>
        <dbReference type="ChEBI" id="CHEBI:18420"/>
    </cofactor>
</comment>
<evidence type="ECO:0000256" key="7">
    <source>
        <dbReference type="ARBA" id="ARBA00022723"/>
    </source>
</evidence>
<dbReference type="EMBL" id="CP040089">
    <property type="protein sequence ID" value="QGA80136.1"/>
    <property type="molecule type" value="Genomic_DNA"/>
</dbReference>
<keyword evidence="6 18" id="KW-0808">Transferase</keyword>
<dbReference type="PROSITE" id="PS00370">
    <property type="entry name" value="PEP_ENZYMES_PHOS_SITE"/>
    <property type="match status" value="1"/>
</dbReference>
<accession>A0A5Q0UF09</accession>
<dbReference type="SUPFAM" id="SSF52009">
    <property type="entry name" value="Phosphohistidine domain"/>
    <property type="match status" value="1"/>
</dbReference>
<sequence length="890" mass="99125">MIKEIFKCLKKSSNFQLSPDRDNVPPFYNNGRFIWRLEEFSGMKNVLWFEDINSDDTAKVGGKSANLGELRNETEVPVLPGFATTADAYDKFIHDTDLRDKIETLIDGLDIDDVNSLQRVGKQIRAHIKEADMPEDLRKDFVKQYEELEERLGVENPEVAVRSSATAEDLPGASFAGQQETYLNVSGKQDLIKRIKDCYASLFTNRAISYREDKDFSHFDVKLSAVVQKMGRSDIGAAGVMFTLDPDSGFDNVVTINGSYGLGEYVVLGEVNPDEFTVFKENLGIIEKEVGDKEKKLVRNEDHESGDGQENIEKKVPQSDREKFCITDNQVKELAKYALRIEEHYGKPMDIEWVLDGQTNELYIVQARPETVQAEKDENVIKDYKLEEESEVLLEGSAIGSKIGSGKAHVLSSPKQIDQFEEGEVLVTDMTDPDWEPIMKKAGAIITNKGGRTSHAAIVSRELGVPAVIGTENATSQLSDGQEVTVDCSSSTGRIWDGEIEFNVEEHHLDEIPDTDTDVQVNIGEPSEVFHVAQLPVEGVGLAREEFIISSHVGEHPLHLIEEGRDDEYVQALRDGLGKIGAAFYPDQVVVRLSDFKSDEYAQLEGGEDYEPDEANPMIGFRGASRYYDEVFQKAFELECEALRRCIDELGLDNITVMVPFCRTIDEGKKVRAKMKEYGLDEGDIDVYVMAEIPSNIIRAEEFAEVFDGFSVGTNDLTQLTLGVDRNSDKMKEVFDERDPAVKESVRKLIRKAHKKDRHVGICGDAPSTHEGYAEFLVENNIDAISVSPDVALETILKVADAEEGRDSVENSDFSDVNIAGLTPDDVGNAAGEVYNILNDQGKATAKKLKSHADDAMDSETVNQALGWLAKEGKIEVEVKKDGETKYQLD</sequence>
<dbReference type="FunFam" id="3.30.470.20:FF:000017">
    <property type="entry name" value="Phosphoenolpyruvate synthase"/>
    <property type="match status" value="1"/>
</dbReference>
<dbReference type="AlphaFoldDB" id="A0A5Q0UF09"/>
<dbReference type="InterPro" id="IPR006319">
    <property type="entry name" value="PEP_synth"/>
</dbReference>
<evidence type="ECO:0000256" key="9">
    <source>
        <dbReference type="ARBA" id="ARBA00022777"/>
    </source>
</evidence>
<dbReference type="InterPro" id="IPR019707">
    <property type="entry name" value="DUF2582"/>
</dbReference>
<evidence type="ECO:0000256" key="8">
    <source>
        <dbReference type="ARBA" id="ARBA00022741"/>
    </source>
</evidence>
<dbReference type="PANTHER" id="PTHR43030">
    <property type="entry name" value="PHOSPHOENOLPYRUVATE SYNTHASE"/>
    <property type="match status" value="1"/>
</dbReference>
<evidence type="ECO:0000256" key="4">
    <source>
        <dbReference type="ARBA" id="ARBA00007837"/>
    </source>
</evidence>
<dbReference type="Gene3D" id="3.50.30.10">
    <property type="entry name" value="Phosphohistidine domain"/>
    <property type="match status" value="1"/>
</dbReference>
<comment type="function">
    <text evidence="2">Catalyzes the phosphorylation of pyruvate to phosphoenolpyruvate.</text>
</comment>
<dbReference type="Gene3D" id="3.20.20.60">
    <property type="entry name" value="Phosphoenolpyruvate-binding domains"/>
    <property type="match status" value="1"/>
</dbReference>
<feature type="domain" description="PEP-utilising enzyme mobile" evidence="15">
    <location>
        <begin position="420"/>
        <end position="490"/>
    </location>
</feature>
<comment type="pathway">
    <text evidence="3">Carbohydrate biosynthesis; gluconeogenesis.</text>
</comment>
<dbReference type="Gene3D" id="3.30.1490.20">
    <property type="entry name" value="ATP-grasp fold, A domain"/>
    <property type="match status" value="1"/>
</dbReference>
<name>A0A5Q0UF09_9ARCH</name>
<evidence type="ECO:0000256" key="5">
    <source>
        <dbReference type="ARBA" id="ARBA00011996"/>
    </source>
</evidence>
<keyword evidence="8" id="KW-0547">Nucleotide-binding</keyword>
<evidence type="ECO:0000256" key="14">
    <source>
        <dbReference type="SAM" id="MobiDB-lite"/>
    </source>
</evidence>
<protein>
    <recommendedName>
        <fullName evidence="5">pyruvate, water dikinase</fullName>
        <ecNumber evidence="5">2.7.9.2</ecNumber>
    </recommendedName>
    <alternativeName>
        <fullName evidence="12">Pyruvate, water dikinase</fullName>
    </alternativeName>
</protein>
<dbReference type="Pfam" id="PF01326">
    <property type="entry name" value="PPDK_N"/>
    <property type="match status" value="1"/>
</dbReference>
<evidence type="ECO:0000313" key="19">
    <source>
        <dbReference type="Proteomes" id="UP000377803"/>
    </source>
</evidence>
<dbReference type="GO" id="GO:0006094">
    <property type="term" value="P:gluconeogenesis"/>
    <property type="evidence" value="ECO:0007669"/>
    <property type="project" value="UniProtKB-UniPathway"/>
</dbReference>
<dbReference type="GO" id="GO:0008986">
    <property type="term" value="F:pyruvate, water dikinase activity"/>
    <property type="evidence" value="ECO:0007669"/>
    <property type="project" value="UniProtKB-EC"/>
</dbReference>
<evidence type="ECO:0000313" key="18">
    <source>
        <dbReference type="EMBL" id="QGA80136.1"/>
    </source>
</evidence>
<organism evidence="18 19">
    <name type="scientific">Candidatus Nanohalobium constans</name>
    <dbReference type="NCBI Taxonomy" id="2565781"/>
    <lineage>
        <taxon>Archaea</taxon>
        <taxon>Candidatus Nanohalarchaeota</taxon>
        <taxon>Candidatus Nanohalobia</taxon>
        <taxon>Candidatus Nanohalobiales</taxon>
        <taxon>Candidatus Nanohalobiaceae</taxon>
        <taxon>Candidatus Nanohalobium</taxon>
    </lineage>
</organism>
<dbReference type="Gene3D" id="3.30.470.20">
    <property type="entry name" value="ATP-grasp fold, B domain"/>
    <property type="match status" value="1"/>
</dbReference>
<evidence type="ECO:0000259" key="16">
    <source>
        <dbReference type="Pfam" id="PF01326"/>
    </source>
</evidence>
<dbReference type="InterPro" id="IPR015813">
    <property type="entry name" value="Pyrv/PenolPyrv_kinase-like_dom"/>
</dbReference>
<evidence type="ECO:0000256" key="6">
    <source>
        <dbReference type="ARBA" id="ARBA00022679"/>
    </source>
</evidence>
<evidence type="ECO:0000256" key="11">
    <source>
        <dbReference type="ARBA" id="ARBA00022842"/>
    </source>
</evidence>
<dbReference type="InterPro" id="IPR040442">
    <property type="entry name" value="Pyrv_kinase-like_dom_sf"/>
</dbReference>
<dbReference type="EC" id="2.7.9.2" evidence="5"/>
<evidence type="ECO:0000256" key="10">
    <source>
        <dbReference type="ARBA" id="ARBA00022840"/>
    </source>
</evidence>
<feature type="region of interest" description="Disordered" evidence="14">
    <location>
        <begin position="297"/>
        <end position="319"/>
    </location>
</feature>
<comment type="similarity">
    <text evidence="4">Belongs to the PEP-utilizing enzyme family.</text>
</comment>
<gene>
    <name evidence="18" type="primary">ppsA</name>
    <name evidence="18" type="ORF">LC1Nh_0232</name>
</gene>
<dbReference type="Proteomes" id="UP000377803">
    <property type="component" value="Chromosome"/>
</dbReference>
<dbReference type="InterPro" id="IPR023151">
    <property type="entry name" value="PEP_util_CS"/>
</dbReference>
<dbReference type="NCBIfam" id="NF005057">
    <property type="entry name" value="PRK06464.1"/>
    <property type="match status" value="1"/>
</dbReference>
<keyword evidence="9 18" id="KW-0418">Kinase</keyword>
<evidence type="ECO:0000256" key="1">
    <source>
        <dbReference type="ARBA" id="ARBA00001946"/>
    </source>
</evidence>
<dbReference type="UniPathway" id="UPA00138"/>
<evidence type="ECO:0000256" key="2">
    <source>
        <dbReference type="ARBA" id="ARBA00002988"/>
    </source>
</evidence>
<dbReference type="GO" id="GO:0005524">
    <property type="term" value="F:ATP binding"/>
    <property type="evidence" value="ECO:0007669"/>
    <property type="project" value="UniProtKB-KW"/>
</dbReference>